<dbReference type="InterPro" id="IPR056884">
    <property type="entry name" value="NPHP3-like_N"/>
</dbReference>
<feature type="repeat" description="ANK" evidence="3">
    <location>
        <begin position="1393"/>
        <end position="1425"/>
    </location>
</feature>
<accession>A0A179F408</accession>
<dbReference type="GO" id="GO:0004190">
    <property type="term" value="F:aspartic-type endopeptidase activity"/>
    <property type="evidence" value="ECO:0007669"/>
    <property type="project" value="InterPro"/>
</dbReference>
<dbReference type="GO" id="GO:0006508">
    <property type="term" value="P:proteolysis"/>
    <property type="evidence" value="ECO:0007669"/>
    <property type="project" value="InterPro"/>
</dbReference>
<keyword evidence="1" id="KW-0677">Repeat</keyword>
<dbReference type="InterPro" id="IPR027417">
    <property type="entry name" value="P-loop_NTPase"/>
</dbReference>
<feature type="coiled-coil region" evidence="4">
    <location>
        <begin position="51"/>
        <end position="94"/>
    </location>
</feature>
<keyword evidence="9" id="KW-1185">Reference proteome</keyword>
<name>A0A179F408_METCM</name>
<organism evidence="8 9">
    <name type="scientific">Pochonia chlamydosporia 170</name>
    <dbReference type="NCBI Taxonomy" id="1380566"/>
    <lineage>
        <taxon>Eukaryota</taxon>
        <taxon>Fungi</taxon>
        <taxon>Dikarya</taxon>
        <taxon>Ascomycota</taxon>
        <taxon>Pezizomycotina</taxon>
        <taxon>Sordariomycetes</taxon>
        <taxon>Hypocreomycetidae</taxon>
        <taxon>Hypocreales</taxon>
        <taxon>Clavicipitaceae</taxon>
        <taxon>Pochonia</taxon>
    </lineage>
</organism>
<feature type="repeat" description="ANK" evidence="3">
    <location>
        <begin position="1016"/>
        <end position="1048"/>
    </location>
</feature>
<feature type="repeat" description="ANK" evidence="3">
    <location>
        <begin position="1360"/>
        <end position="1387"/>
    </location>
</feature>
<protein>
    <submittedName>
        <fullName evidence="8">Ankyrin repeat domain-containing protein</fullName>
    </submittedName>
</protein>
<evidence type="ECO:0000256" key="2">
    <source>
        <dbReference type="ARBA" id="ARBA00023043"/>
    </source>
</evidence>
<reference evidence="8 9" key="1">
    <citation type="journal article" date="2016" name="PLoS Pathog.">
        <title>Biosynthesis of antibiotic leucinostatins in bio-control fungus Purpureocillium lilacinum and their inhibition on phytophthora revealed by genome mining.</title>
        <authorList>
            <person name="Wang G."/>
            <person name="Liu Z."/>
            <person name="Lin R."/>
            <person name="Li E."/>
            <person name="Mao Z."/>
            <person name="Ling J."/>
            <person name="Yang Y."/>
            <person name="Yin W.B."/>
            <person name="Xie B."/>
        </authorList>
    </citation>
    <scope>NUCLEOTIDE SEQUENCE [LARGE SCALE GENOMIC DNA]</scope>
    <source>
        <strain evidence="8">170</strain>
    </source>
</reference>
<dbReference type="Pfam" id="PF13637">
    <property type="entry name" value="Ank_4"/>
    <property type="match status" value="1"/>
</dbReference>
<feature type="domain" description="NACHT" evidence="7">
    <location>
        <begin position="286"/>
        <end position="435"/>
    </location>
</feature>
<dbReference type="PROSITE" id="PS50088">
    <property type="entry name" value="ANK_REPEAT"/>
    <property type="match status" value="14"/>
</dbReference>
<dbReference type="SUPFAM" id="SSF52540">
    <property type="entry name" value="P-loop containing nucleoside triphosphate hydrolases"/>
    <property type="match status" value="1"/>
</dbReference>
<comment type="caution">
    <text evidence="8">The sequence shown here is derived from an EMBL/GenBank/DDBJ whole genome shotgun (WGS) entry which is preliminary data.</text>
</comment>
<feature type="region of interest" description="Disordered" evidence="5">
    <location>
        <begin position="156"/>
        <end position="181"/>
    </location>
</feature>
<dbReference type="InterPro" id="IPR002110">
    <property type="entry name" value="Ankyrin_rpt"/>
</dbReference>
<dbReference type="GeneID" id="28852919"/>
<dbReference type="PROSITE" id="PS50297">
    <property type="entry name" value="ANK_REP_REGION"/>
    <property type="match status" value="13"/>
</dbReference>
<feature type="repeat" description="ANK" evidence="3">
    <location>
        <begin position="849"/>
        <end position="881"/>
    </location>
</feature>
<dbReference type="InterPro" id="IPR001995">
    <property type="entry name" value="Peptidase_A2_cat"/>
</dbReference>
<evidence type="ECO:0000259" key="7">
    <source>
        <dbReference type="PROSITE" id="PS50837"/>
    </source>
</evidence>
<feature type="repeat" description="ANK" evidence="3">
    <location>
        <begin position="950"/>
        <end position="982"/>
    </location>
</feature>
<dbReference type="Pfam" id="PF00023">
    <property type="entry name" value="Ank"/>
    <property type="match status" value="1"/>
</dbReference>
<feature type="domain" description="Peptidase A2" evidence="6">
    <location>
        <begin position="866"/>
        <end position="878"/>
    </location>
</feature>
<dbReference type="PRINTS" id="PR01415">
    <property type="entry name" value="ANKYRIN"/>
</dbReference>
<proteinExistence type="predicted"/>
<feature type="compositionally biased region" description="Polar residues" evidence="5">
    <location>
        <begin position="195"/>
        <end position="209"/>
    </location>
</feature>
<dbReference type="SMART" id="SM00248">
    <property type="entry name" value="ANK"/>
    <property type="match status" value="17"/>
</dbReference>
<dbReference type="KEGG" id="pchm:VFPPC_10584"/>
<dbReference type="Pfam" id="PF22939">
    <property type="entry name" value="WHD_GPIID"/>
    <property type="match status" value="1"/>
</dbReference>
<feature type="region of interest" description="Disordered" evidence="5">
    <location>
        <begin position="195"/>
        <end position="233"/>
    </location>
</feature>
<dbReference type="STRING" id="1380566.A0A179F408"/>
<dbReference type="Pfam" id="PF12796">
    <property type="entry name" value="Ank_2"/>
    <property type="match status" value="6"/>
</dbReference>
<dbReference type="PROSITE" id="PS50175">
    <property type="entry name" value="ASP_PROT_RETROV"/>
    <property type="match status" value="1"/>
</dbReference>
<dbReference type="RefSeq" id="XP_018138058.1">
    <property type="nucleotide sequence ID" value="XM_018288925.1"/>
</dbReference>
<dbReference type="InterPro" id="IPR036770">
    <property type="entry name" value="Ankyrin_rpt-contain_sf"/>
</dbReference>
<dbReference type="Proteomes" id="UP000078397">
    <property type="component" value="Unassembled WGS sequence"/>
</dbReference>
<feature type="repeat" description="ANK" evidence="3">
    <location>
        <begin position="1115"/>
        <end position="1147"/>
    </location>
</feature>
<dbReference type="Pfam" id="PF24883">
    <property type="entry name" value="NPHP3_N"/>
    <property type="match status" value="1"/>
</dbReference>
<dbReference type="PANTHER" id="PTHR24173:SF74">
    <property type="entry name" value="ANKYRIN REPEAT DOMAIN-CONTAINING PROTEIN 16"/>
    <property type="match status" value="1"/>
</dbReference>
<feature type="repeat" description="ANK" evidence="3">
    <location>
        <begin position="922"/>
        <end position="949"/>
    </location>
</feature>
<dbReference type="SUPFAM" id="SSF48403">
    <property type="entry name" value="Ankyrin repeat"/>
    <property type="match status" value="3"/>
</dbReference>
<evidence type="ECO:0000256" key="4">
    <source>
        <dbReference type="SAM" id="Coils"/>
    </source>
</evidence>
<evidence type="ECO:0000259" key="6">
    <source>
        <dbReference type="PROSITE" id="PS50175"/>
    </source>
</evidence>
<dbReference type="InterPro" id="IPR007111">
    <property type="entry name" value="NACHT_NTPase"/>
</dbReference>
<keyword evidence="4" id="KW-0175">Coiled coil</keyword>
<feature type="repeat" description="ANK" evidence="3">
    <location>
        <begin position="1294"/>
        <end position="1326"/>
    </location>
</feature>
<dbReference type="Gene3D" id="3.40.50.300">
    <property type="entry name" value="P-loop containing nucleotide triphosphate hydrolases"/>
    <property type="match status" value="1"/>
</dbReference>
<evidence type="ECO:0000256" key="1">
    <source>
        <dbReference type="ARBA" id="ARBA00022737"/>
    </source>
</evidence>
<feature type="repeat" description="ANK" evidence="3">
    <location>
        <begin position="1148"/>
        <end position="1180"/>
    </location>
</feature>
<dbReference type="PANTHER" id="PTHR24173">
    <property type="entry name" value="ANKYRIN REPEAT CONTAINING"/>
    <property type="match status" value="1"/>
</dbReference>
<feature type="repeat" description="ANK" evidence="3">
    <location>
        <begin position="816"/>
        <end position="848"/>
    </location>
</feature>
<dbReference type="OrthoDB" id="674604at2759"/>
<dbReference type="Gene3D" id="1.25.40.20">
    <property type="entry name" value="Ankyrin repeat-containing domain"/>
    <property type="match status" value="10"/>
</dbReference>
<evidence type="ECO:0000256" key="3">
    <source>
        <dbReference type="PROSITE-ProRule" id="PRU00023"/>
    </source>
</evidence>
<feature type="repeat" description="ANK" evidence="3">
    <location>
        <begin position="1082"/>
        <end position="1114"/>
    </location>
</feature>
<feature type="repeat" description="ANK" evidence="3">
    <location>
        <begin position="1049"/>
        <end position="1081"/>
    </location>
</feature>
<dbReference type="InterPro" id="IPR031352">
    <property type="entry name" value="SesA"/>
</dbReference>
<dbReference type="PROSITE" id="PS50837">
    <property type="entry name" value="NACHT"/>
    <property type="match status" value="1"/>
</dbReference>
<evidence type="ECO:0000256" key="5">
    <source>
        <dbReference type="SAM" id="MobiDB-lite"/>
    </source>
</evidence>
<dbReference type="InterPro" id="IPR054471">
    <property type="entry name" value="GPIID_WHD"/>
</dbReference>
<evidence type="ECO:0000313" key="9">
    <source>
        <dbReference type="Proteomes" id="UP000078397"/>
    </source>
</evidence>
<gene>
    <name evidence="8" type="ORF">VFPPC_10584</name>
</gene>
<dbReference type="Pfam" id="PF17107">
    <property type="entry name" value="SesA"/>
    <property type="match status" value="1"/>
</dbReference>
<sequence>MSSDQIFEYITDIDALSKKLVGVFNSIKDLGGLPEVFQEVGNCLLIVRNALQAAETQAHNVEADKEAEALEDSLRSCKEKAEQLLEIVKCIKENKAKSPKAAYQERVVQLGKASRVETLLDNILKDLQVLAAHRAFKAALETQAEALDEGRKKLEQVAREKPSVPDSMFEEPSGTTNINYGRDQITNTVRGTQNNVKGHQFNANGNQSFGRIPEAPTQEPSESAKSSEGFPIDESRTNFDTFMNILPLTDPQEDIVKIGDRRAPDTCEWLTSLKIYEEWAGLNDRHPLWLVGPPGVGKTMLSCFLLEKLMANPKCNILAFYFCDNNDSRRNTATAILRGLLFQLIKAEPSFFFEKVKFQYGRHGQKFFDDTDALWSALLFILKRRDTGQIYLLLDALDECEEPSLSTFLAHLARTFGDKTATEHLNAQLLITSRPEDTINRRLRTITRYVYIGSDQVKPDLDRYIDWKVEGIKGSQNVQDLVRDNLKKKADGTFLWVHLIMHDLEGEDFGADEERATTALKLLPQGLPEVYDQILRKVKQRDQGRAKFVLQFIVAARRHLTVDELDMAYAIHTMARDSDHVPVRQDIRPNIYDCCEPIITFNVKTNTVSLVHQSAKEFLLKLDHVYRFVPAPLPTQYFLSVLPIPFIVWAGRHITFVTLSISTILLFWAWPSRASIRPSHGILSHVNTGEPWYRVKLDEANVLIFKICWRYLGVREFEGGAKIIQCNPERVLNPVTQPDELLEKYCFLGYGTNEWLEHADAARRALIVNPTWVRDNVDQMPTMRDYWLLMAAQRGDRSVMLMLVENGAYIGAKDCNERTALHLAAMSGYQAVVRELLEKGADVAAKSSKGWTALHLAAINGHEAVVRVLLDNGADTTVEDNSRRTALDWAIRGDHEAVAQALLERDGGVTIKGGDAKMVRLLFDVIERGKEELVQMLLENGADVTAKDNDGWTALHLAVALGHEGVVRVLLENGADVTAKHNDGWTALHLAAMVGHDGVVRAFLENGADVTAKDDDGRTALRFAAATGHEGVVRELLENGADVTAKSNDGLTALQGAARIGHKEVVQVLLENGADVAAKDNDEWTALHLAAMVGHEGVVQVLLKNGADVTAKDDDGRTALQSAAMFGHEGVLRMLLENRADVDAKSHHGWTALHWAAATGHIMAVRVLLENEANVATKDNTGWTALCLTPANDQEGIRRLLRGVTDAGDRELVPDQEQGPLLNQQDATQGDGICQLAAKDVAQQLLRRVANSTRKMGTTIELTELLIHAALTANEAWVRALLELGADVTGKDDDEETALHVAARMGHEVVVRVLLENGADVSAKSNDGRTALHIAAKYGYEGVLRVLLENGAGVSAKSNDRRTALHIAATYGYEGAVRVLLENGADVAETCAKGQTALHLSASNGREGVTRVLLEKGANVAMKDDDGETARSLAVFGGYKALERLLDQPQR</sequence>
<feature type="repeat" description="ANK" evidence="3">
    <location>
        <begin position="1327"/>
        <end position="1359"/>
    </location>
</feature>
<keyword evidence="2 3" id="KW-0040">ANK repeat</keyword>
<evidence type="ECO:0000313" key="8">
    <source>
        <dbReference type="EMBL" id="OAQ60148.1"/>
    </source>
</evidence>
<dbReference type="EMBL" id="LSBJ02000009">
    <property type="protein sequence ID" value="OAQ60148.1"/>
    <property type="molecule type" value="Genomic_DNA"/>
</dbReference>
<feature type="repeat" description="ANK" evidence="3">
    <location>
        <begin position="983"/>
        <end position="1015"/>
    </location>
</feature>